<proteinExistence type="predicted"/>
<evidence type="ECO:0000313" key="2">
    <source>
        <dbReference type="Proteomes" id="UP000693970"/>
    </source>
</evidence>
<gene>
    <name evidence="1" type="ORF">IV203_018812</name>
</gene>
<name>A0A9K3M2Q2_9STRA</name>
<evidence type="ECO:0000313" key="1">
    <source>
        <dbReference type="EMBL" id="KAG7372669.1"/>
    </source>
</evidence>
<dbReference type="Proteomes" id="UP000693970">
    <property type="component" value="Unassembled WGS sequence"/>
</dbReference>
<dbReference type="EMBL" id="JAGRRH010000003">
    <property type="protein sequence ID" value="KAG7372669.1"/>
    <property type="molecule type" value="Genomic_DNA"/>
</dbReference>
<reference evidence="1" key="1">
    <citation type="journal article" date="2021" name="Sci. Rep.">
        <title>Diploid genomic architecture of Nitzschia inconspicua, an elite biomass production diatom.</title>
        <authorList>
            <person name="Oliver A."/>
            <person name="Podell S."/>
            <person name="Pinowska A."/>
            <person name="Traller J.C."/>
            <person name="Smith S.R."/>
            <person name="McClure R."/>
            <person name="Beliaev A."/>
            <person name="Bohutskyi P."/>
            <person name="Hill E.A."/>
            <person name="Rabines A."/>
            <person name="Zheng H."/>
            <person name="Allen L.Z."/>
            <person name="Kuo A."/>
            <person name="Grigoriev I.V."/>
            <person name="Allen A.E."/>
            <person name="Hazlebeck D."/>
            <person name="Allen E.E."/>
        </authorList>
    </citation>
    <scope>NUCLEOTIDE SEQUENCE</scope>
    <source>
        <strain evidence="1">Hildebrandi</strain>
    </source>
</reference>
<comment type="caution">
    <text evidence="1">The sequence shown here is derived from an EMBL/GenBank/DDBJ whole genome shotgun (WGS) entry which is preliminary data.</text>
</comment>
<accession>A0A9K3M2Q2</accession>
<keyword evidence="2" id="KW-1185">Reference proteome</keyword>
<reference evidence="1" key="2">
    <citation type="submission" date="2021-04" db="EMBL/GenBank/DDBJ databases">
        <authorList>
            <person name="Podell S."/>
        </authorList>
    </citation>
    <scope>NUCLEOTIDE SEQUENCE</scope>
    <source>
        <strain evidence="1">Hildebrandi</strain>
    </source>
</reference>
<sequence>MLVNECRCIAVCTGLFLSVCRQNSDGTSLYKQGRCVEAMLVFMGAMRASKTFLEQCRCLEEAENTAVDEIRISLQVLTSKPVQTPKHHSVIDRPVYSKPFEIETRSCLAPKRYKRTSIFMVNFSCCCRESLSYFDFNFALAHHTVAMSCREGNDQGRRTFLSKARDLYHFACHGLQGEQGQEIIDPVILHLLVLAIMNNLGQCYASVGDCENSVTCFENLLKSIVPFQYDQSRTSNVGCSDGSNSSDRCISLFVKNTVFLVLTDPGFAPAA</sequence>
<protein>
    <submittedName>
        <fullName evidence="1">Uncharacterized protein</fullName>
    </submittedName>
</protein>
<organism evidence="1 2">
    <name type="scientific">Nitzschia inconspicua</name>
    <dbReference type="NCBI Taxonomy" id="303405"/>
    <lineage>
        <taxon>Eukaryota</taxon>
        <taxon>Sar</taxon>
        <taxon>Stramenopiles</taxon>
        <taxon>Ochrophyta</taxon>
        <taxon>Bacillariophyta</taxon>
        <taxon>Bacillariophyceae</taxon>
        <taxon>Bacillariophycidae</taxon>
        <taxon>Bacillariales</taxon>
        <taxon>Bacillariaceae</taxon>
        <taxon>Nitzschia</taxon>
    </lineage>
</organism>
<dbReference type="AlphaFoldDB" id="A0A9K3M2Q2"/>